<evidence type="ECO:0000256" key="6">
    <source>
        <dbReference type="ARBA" id="ARBA00022844"/>
    </source>
</evidence>
<dbReference type="GO" id="GO:0019033">
    <property type="term" value="C:viral tegument"/>
    <property type="evidence" value="ECO:0007669"/>
    <property type="project" value="UniProtKB-SubCell"/>
</dbReference>
<evidence type="ECO:0000313" key="17">
    <source>
        <dbReference type="Proteomes" id="UP000149016"/>
    </source>
</evidence>
<evidence type="ECO:0000313" key="16">
    <source>
        <dbReference type="Proteomes" id="UP000098246"/>
    </source>
</evidence>
<reference evidence="15" key="4">
    <citation type="submission" date="2018-03" db="EMBL/GenBank/DDBJ databases">
        <title>Feline Herpesvirus 1 isolate HR-1.</title>
        <authorList>
            <person name="Tian J."/>
            <person name="Liu Y."/>
            <person name="Liu X."/>
            <person name="Sun X."/>
            <person name="Zhang J."/>
            <person name="Qu L."/>
        </authorList>
    </citation>
    <scope>NUCLEOTIDE SEQUENCE</scope>
    <source>
        <strain evidence="15">HR-1</strain>
    </source>
</reference>
<protein>
    <recommendedName>
        <fullName evidence="4">Tegument protein UL46 homolog</fullName>
    </recommendedName>
    <alternativeName>
        <fullName evidence="11">Tegument protein VP11/12 homolog</fullName>
    </alternativeName>
</protein>
<evidence type="ECO:0000256" key="12">
    <source>
        <dbReference type="SAM" id="MobiDB-lite"/>
    </source>
</evidence>
<dbReference type="Proteomes" id="UP000098246">
    <property type="component" value="Segment"/>
</dbReference>
<name>D1FXT6_FHV1</name>
<evidence type="ECO:0000256" key="4">
    <source>
        <dbReference type="ARBA" id="ARBA00016652"/>
    </source>
</evidence>
<comment type="subcellular location">
    <subcellularLocation>
        <location evidence="2">Host membrane</location>
    </subcellularLocation>
    <subcellularLocation>
        <location evidence="1">Virion tegument</location>
    </subcellularLocation>
</comment>
<evidence type="ECO:0000256" key="7">
    <source>
        <dbReference type="ARBA" id="ARBA00022870"/>
    </source>
</evidence>
<sequence length="720" mass="80843">MSNSLPLPGHSSAYRSFRNSNSSRDVSSWVGVAENLLERRVEKGCMLPTPAEILESAVSALKESAENLSGPGLFCMERVTALSRIRDNTIPETIITTCMGKDNGEEFRRGYIMAARRVIEGLNMTRAGIWQIMIKNYWTYLKTSSGTDMTVDSRTPSSLKVMLLWSTFSGKRLSKQPFKHSKQNDNHEALISELKRVMITLEKYAYYMRPDDPMSKSTDTMLRLHEILAYVSVSYRWLLWFMDLLDNRVLCAMDKKPIIRHGPRESQSPRDFIQRHLTSGPGISSGTGEALLLSAETANALATLLRISSMWSYGKWSTHTHGVTSTIVAALEMVTQIHLHLQYFINLVFGGYMCWAEGGMEDSYIRSALRLQGRFNHYIGAVIPVMSALTWSGMEKSVSCWFKYSLAKSLIGHVTPTQHYLGILGSIERGRRRSTRERAKTERRCVSQMMTHIDRQSLPLPSPPTPHAHHDVTYPPAVITPPNPYMGMASLLASPLTPRDISSPGLGDHPSNTPDGVEGCFHRTPLRSDARTKQLDDRFDSSDCDGTPYTSLDDIRPEESEDHINNPSYGLTETFNSSNLSNGDEPRDAYQTHYQHPRCISPEDTAQSRGSSASGTTSQLQYTEHYQTPICHKKCQCSKPGGPKGDYPELYNECGDVKKNLPRRRSSSPGIEEVVERFRPRSRLLDDTYGIETLATLNASSIKRAHGTSRVDFQTHAIRK</sequence>
<dbReference type="EMBL" id="FJ478159">
    <property type="protein sequence ID" value="ACT88312.2"/>
    <property type="molecule type" value="Genomic_DNA"/>
</dbReference>
<dbReference type="EMBL" id="MH027350">
    <property type="protein sequence ID" value="AVR53461.1"/>
    <property type="molecule type" value="mRNA"/>
</dbReference>
<dbReference type="RefSeq" id="YP_003331533.2">
    <property type="nucleotide sequence ID" value="NC_013590.2"/>
</dbReference>
<organismHost>
    <name type="scientific">Felidae</name>
    <name type="common">cat family</name>
    <dbReference type="NCBI Taxonomy" id="9681"/>
</organismHost>
<feature type="compositionally biased region" description="Polar residues" evidence="12">
    <location>
        <begin position="565"/>
        <end position="582"/>
    </location>
</feature>
<gene>
    <name evidence="13" type="primary">UL46</name>
</gene>
<feature type="region of interest" description="Disordered" evidence="12">
    <location>
        <begin position="496"/>
        <end position="592"/>
    </location>
</feature>
<evidence type="ECO:0000256" key="9">
    <source>
        <dbReference type="ARBA" id="ARBA00023136"/>
    </source>
</evidence>
<dbReference type="GO" id="GO:0033644">
    <property type="term" value="C:host cell membrane"/>
    <property type="evidence" value="ECO:0007669"/>
    <property type="project" value="UniProtKB-SubCell"/>
</dbReference>
<dbReference type="KEGG" id="vg:8658541"/>
<proteinExistence type="evidence at transcript level"/>
<feature type="compositionally biased region" description="Basic and acidic residues" evidence="12">
    <location>
        <begin position="553"/>
        <end position="564"/>
    </location>
</feature>
<feature type="region of interest" description="Disordered" evidence="12">
    <location>
        <begin position="600"/>
        <end position="619"/>
    </location>
</feature>
<keyword evidence="17" id="KW-1185">Reference proteome</keyword>
<keyword evidence="5" id="KW-0920">Virion tegument</keyword>
<evidence type="ECO:0000256" key="5">
    <source>
        <dbReference type="ARBA" id="ARBA00022580"/>
    </source>
</evidence>
<evidence type="ECO:0000313" key="15">
    <source>
        <dbReference type="EMBL" id="AVR53461.1"/>
    </source>
</evidence>
<dbReference type="GeneID" id="8658541"/>
<dbReference type="EMBL" id="KR296657">
    <property type="protein sequence ID" value="ANG65550.1"/>
    <property type="molecule type" value="Genomic_DNA"/>
</dbReference>
<dbReference type="OrthoDB" id="7799at10239"/>
<evidence type="ECO:0000256" key="10">
    <source>
        <dbReference type="ARBA" id="ARBA00023163"/>
    </source>
</evidence>
<evidence type="ECO:0000256" key="1">
    <source>
        <dbReference type="ARBA" id="ARBA00004535"/>
    </source>
</evidence>
<comment type="similarity">
    <text evidence="3">Belongs to the herpesviridae HHV-1 VP11/12 protein family.</text>
</comment>
<keyword evidence="6" id="KW-0946">Virion</keyword>
<evidence type="ECO:0000313" key="13">
    <source>
        <dbReference type="EMBL" id="ACT88312.2"/>
    </source>
</evidence>
<keyword evidence="10" id="KW-0804">Transcription</keyword>
<keyword evidence="9" id="KW-0472">Membrane</keyword>
<reference evidence="14 16" key="3">
    <citation type="submission" date="2015-04" db="EMBL/GenBank/DDBJ databases">
        <title>Diversity among historical and modern clinical isolates of feline herpesvirus 1.</title>
        <authorList>
            <person name="Vaz P.K."/>
            <person name="Job N."/>
            <person name="Horsington J."/>
            <person name="Hartley C.A."/>
            <person name="Ficorilli N."/>
            <person name="Browning G.F."/>
            <person name="Devlin J.M."/>
        </authorList>
    </citation>
    <scope>NUCLEOTIDE SEQUENCE [LARGE SCALE GENOMIC DNA]</scope>
    <source>
        <strain evidence="14">Feligen</strain>
    </source>
</reference>
<feature type="compositionally biased region" description="Basic and acidic residues" evidence="12">
    <location>
        <begin position="526"/>
        <end position="541"/>
    </location>
</feature>
<evidence type="ECO:0000256" key="11">
    <source>
        <dbReference type="ARBA" id="ARBA00033280"/>
    </source>
</evidence>
<evidence type="ECO:0000256" key="8">
    <source>
        <dbReference type="ARBA" id="ARBA00023015"/>
    </source>
</evidence>
<organism evidence="13 17">
    <name type="scientific">Feline herpesvirus 1</name>
    <name type="common">FeHV-1</name>
    <name type="synonym">Feline viral rhinotracheitis virus</name>
    <dbReference type="NCBI Taxonomy" id="10334"/>
    <lineage>
        <taxon>Viruses</taxon>
        <taxon>Duplodnaviria</taxon>
        <taxon>Heunggongvirae</taxon>
        <taxon>Peploviricota</taxon>
        <taxon>Herviviricetes</taxon>
        <taxon>Herpesvirales</taxon>
        <taxon>Orthoherpesviridae</taxon>
        <taxon>Alphaherpesvirinae</taxon>
        <taxon>Varicellovirus</taxon>
        <taxon>Varicellovirus felidalpha1</taxon>
    </lineage>
</organism>
<keyword evidence="7" id="KW-1043">Host membrane</keyword>
<evidence type="ECO:0000313" key="14">
    <source>
        <dbReference type="EMBL" id="ANG65550.1"/>
    </source>
</evidence>
<reference evidence="13 17" key="2">
    <citation type="journal article" date="2010" name="Virology">
        <title>Complete genomic sequence and an infectious BAC clone of feline herpesvirus-1 (FHV-1).</title>
        <authorList>
            <person name="Tai S.H."/>
            <person name="Niikura M."/>
            <person name="Cheng H.H."/>
            <person name="Kruger J.M."/>
            <person name="Wise A.G."/>
            <person name="Maes R.K."/>
        </authorList>
    </citation>
    <scope>NUCLEOTIDE SEQUENCE [LARGE SCALE GENOMIC DNA]</scope>
    <source>
        <strain evidence="13">C-27</strain>
    </source>
</reference>
<dbReference type="Pfam" id="PF03387">
    <property type="entry name" value="Herpes_UL46"/>
    <property type="match status" value="1"/>
</dbReference>
<reference evidence="13" key="1">
    <citation type="submission" date="2009-12" db="EMBL/GenBank/DDBJ databases">
        <authorList>
            <person name="Tai S.-H."/>
            <person name="Niikura M."/>
            <person name="Cheng H.H."/>
            <person name="Kruger J.M."/>
            <person name="Wise A.G."/>
            <person name="Maes R.K."/>
        </authorList>
    </citation>
    <scope>NUCLEOTIDE SEQUENCE</scope>
    <source>
        <strain evidence="13">C-27</strain>
    </source>
</reference>
<feature type="compositionally biased region" description="Polar residues" evidence="12">
    <location>
        <begin position="604"/>
        <end position="619"/>
    </location>
</feature>
<keyword evidence="8" id="KW-0805">Transcription regulation</keyword>
<evidence type="ECO:0000256" key="3">
    <source>
        <dbReference type="ARBA" id="ARBA00010332"/>
    </source>
</evidence>
<evidence type="ECO:0000256" key="2">
    <source>
        <dbReference type="ARBA" id="ARBA00004551"/>
    </source>
</evidence>
<dbReference type="GO" id="GO:0006355">
    <property type="term" value="P:regulation of DNA-templated transcription"/>
    <property type="evidence" value="ECO:0007669"/>
    <property type="project" value="InterPro"/>
</dbReference>
<dbReference type="Proteomes" id="UP000149016">
    <property type="component" value="Segment"/>
</dbReference>
<accession>D1FXT6</accession>
<dbReference type="InterPro" id="IPR005051">
    <property type="entry name" value="Herpes_UL46"/>
</dbReference>